<dbReference type="RefSeq" id="WP_141460713.1">
    <property type="nucleotide sequence ID" value="NZ_CP038141.1"/>
</dbReference>
<sequence length="77" mass="8634">MKNKVEAVEKTEKKIGCCGKIKSGVQKAQRSREVGLAILTGLATFGPKRFRPHFQQILSVITVATASIEFFRSRRKK</sequence>
<evidence type="ECO:0000313" key="2">
    <source>
        <dbReference type="Proteomes" id="UP000316313"/>
    </source>
</evidence>
<organism evidence="1 2">
    <name type="scientific">Swingsia samuiensis</name>
    <dbReference type="NCBI Taxonomy" id="1293412"/>
    <lineage>
        <taxon>Bacteria</taxon>
        <taxon>Pseudomonadati</taxon>
        <taxon>Pseudomonadota</taxon>
        <taxon>Alphaproteobacteria</taxon>
        <taxon>Acetobacterales</taxon>
        <taxon>Acetobacteraceae</taxon>
        <taxon>Swingsia</taxon>
    </lineage>
</organism>
<name>A0A4Y6UJW7_9PROT</name>
<gene>
    <name evidence="1" type="ORF">E3D00_05620</name>
</gene>
<dbReference type="KEGG" id="ssam:E3D00_05620"/>
<protein>
    <submittedName>
        <fullName evidence="1">Uncharacterized protein</fullName>
    </submittedName>
</protein>
<accession>A0A4Y6UJW7</accession>
<dbReference type="AlphaFoldDB" id="A0A4Y6UJW7"/>
<proteinExistence type="predicted"/>
<dbReference type="Proteomes" id="UP000316313">
    <property type="component" value="Chromosome"/>
</dbReference>
<dbReference type="EMBL" id="CP038141">
    <property type="protein sequence ID" value="QDH17100.1"/>
    <property type="molecule type" value="Genomic_DNA"/>
</dbReference>
<reference evidence="1 2" key="1">
    <citation type="submission" date="2019-03" db="EMBL/GenBank/DDBJ databases">
        <title>The complete genome sequence of Swingsia samuiensis NBRC107927(T).</title>
        <authorList>
            <person name="Chua K.-O."/>
            <person name="Chan K.-G."/>
            <person name="See-Too W.-S."/>
        </authorList>
    </citation>
    <scope>NUCLEOTIDE SEQUENCE [LARGE SCALE GENOMIC DNA]</scope>
    <source>
        <strain evidence="1 2">AH83</strain>
    </source>
</reference>
<evidence type="ECO:0000313" key="1">
    <source>
        <dbReference type="EMBL" id="QDH17100.1"/>
    </source>
</evidence>
<dbReference type="OrthoDB" id="7273250at2"/>
<keyword evidence="2" id="KW-1185">Reference proteome</keyword>